<sequence length="50" mass="5197">MGEAESGQPGHGSGSLFCERQKWAADVAGASVRTCERPPLHPEPSGSPFS</sequence>
<accession>L8P941</accession>
<organism evidence="1 2">
    <name type="scientific">Streptomyces viridochromogenes Tue57</name>
    <dbReference type="NCBI Taxonomy" id="1160705"/>
    <lineage>
        <taxon>Bacteria</taxon>
        <taxon>Bacillati</taxon>
        <taxon>Actinomycetota</taxon>
        <taxon>Actinomycetes</taxon>
        <taxon>Kitasatosporales</taxon>
        <taxon>Streptomycetaceae</taxon>
        <taxon>Streptomyces</taxon>
    </lineage>
</organism>
<dbReference type="Proteomes" id="UP000011205">
    <property type="component" value="Unassembled WGS sequence"/>
</dbReference>
<dbReference type="PATRIC" id="fig|1160705.3.peg.6305"/>
<proteinExistence type="predicted"/>
<name>L8P941_STRVR</name>
<evidence type="ECO:0000313" key="1">
    <source>
        <dbReference type="EMBL" id="ELS52663.1"/>
    </source>
</evidence>
<dbReference type="EMBL" id="AMLP01000201">
    <property type="protein sequence ID" value="ELS52663.1"/>
    <property type="molecule type" value="Genomic_DNA"/>
</dbReference>
<gene>
    <name evidence="1" type="ORF">STVIR_6383</name>
</gene>
<comment type="caution">
    <text evidence="1">The sequence shown here is derived from an EMBL/GenBank/DDBJ whole genome shotgun (WGS) entry which is preliminary data.</text>
</comment>
<reference evidence="1 2" key="1">
    <citation type="journal article" date="2013" name="Genome Announc.">
        <title>Draft Genome Sequence of Streptomyces viridochromogenes Strain Tu57, Producer of Avilamycin.</title>
        <authorList>
            <person name="Gruning B.A."/>
            <person name="Erxleben A."/>
            <person name="Hahnlein A."/>
            <person name="Gunther S."/>
        </authorList>
    </citation>
    <scope>NUCLEOTIDE SEQUENCE [LARGE SCALE GENOMIC DNA]</scope>
    <source>
        <strain evidence="1 2">Tue57</strain>
    </source>
</reference>
<protein>
    <submittedName>
        <fullName evidence="1">Uncharacterized protein</fullName>
    </submittedName>
</protein>
<dbReference type="AlphaFoldDB" id="L8P941"/>
<evidence type="ECO:0000313" key="2">
    <source>
        <dbReference type="Proteomes" id="UP000011205"/>
    </source>
</evidence>